<keyword evidence="3 7" id="KW-0812">Transmembrane</keyword>
<feature type="transmembrane region" description="Helical" evidence="7">
    <location>
        <begin position="134"/>
        <end position="155"/>
    </location>
</feature>
<feature type="transmembrane region" description="Helical" evidence="7">
    <location>
        <begin position="236"/>
        <end position="254"/>
    </location>
</feature>
<keyword evidence="4" id="KW-0378">Hydrolase</keyword>
<protein>
    <recommendedName>
        <fullName evidence="8">Peptidase S54 rhomboid domain-containing protein</fullName>
    </recommendedName>
</protein>
<organism evidence="9 10">
    <name type="scientific">Pycnococcus provasolii</name>
    <dbReference type="NCBI Taxonomy" id="41880"/>
    <lineage>
        <taxon>Eukaryota</taxon>
        <taxon>Viridiplantae</taxon>
        <taxon>Chlorophyta</taxon>
        <taxon>Pseudoscourfieldiophyceae</taxon>
        <taxon>Pseudoscourfieldiales</taxon>
        <taxon>Pycnococcaceae</taxon>
        <taxon>Pycnococcus</taxon>
    </lineage>
</organism>
<evidence type="ECO:0000256" key="5">
    <source>
        <dbReference type="ARBA" id="ARBA00022989"/>
    </source>
</evidence>
<dbReference type="AlphaFoldDB" id="A0A830I0A9"/>
<dbReference type="EMBL" id="BNJQ01000030">
    <property type="protein sequence ID" value="GHP10567.1"/>
    <property type="molecule type" value="Genomic_DNA"/>
</dbReference>
<name>A0A830I0A9_9CHLO</name>
<reference evidence="9" key="1">
    <citation type="submission" date="2020-10" db="EMBL/GenBank/DDBJ databases">
        <title>Unveiling of a novel bifunctional photoreceptor, Dualchrome1, isolated from a cosmopolitan green alga.</title>
        <authorList>
            <person name="Suzuki S."/>
            <person name="Kawachi M."/>
        </authorList>
    </citation>
    <scope>NUCLEOTIDE SEQUENCE</scope>
    <source>
        <strain evidence="9">NIES 2893</strain>
    </source>
</reference>
<dbReference type="GO" id="GO:0016020">
    <property type="term" value="C:membrane"/>
    <property type="evidence" value="ECO:0007669"/>
    <property type="project" value="UniProtKB-SubCell"/>
</dbReference>
<comment type="similarity">
    <text evidence="2">Belongs to the peptidase S54 family.</text>
</comment>
<dbReference type="Pfam" id="PF01694">
    <property type="entry name" value="Rhomboid"/>
    <property type="match status" value="1"/>
</dbReference>
<dbReference type="Gene3D" id="1.20.1540.10">
    <property type="entry name" value="Rhomboid-like"/>
    <property type="match status" value="1"/>
</dbReference>
<evidence type="ECO:0000256" key="1">
    <source>
        <dbReference type="ARBA" id="ARBA00004141"/>
    </source>
</evidence>
<sequence>MARGAISKATCRSNASSSSSMIVNSSKYTRAVHTSAQRNQRYRHIDLSVNARSSWYGPGGGYGGGGGGGGIDGQTALTALLATNAGVYLLWMLAANGNGVSERFMHDHFALSAHNLNQGRYHTLLTCSFSHRDFWHLISNGVVLFFFGAELGAVFGGAFLLRLYALGAVGGSAVHIAYDEYQYRQISRKRRWGTFGNPFEYQERRSSWHFRPVVGASCAANAIIVFYTLTYPFRPIYLYGLLPLPAWLLGVLAVGRDFVNMGAFDATSHTGHIGGAAAGAAVKAWQLLGNRMRRM</sequence>
<comment type="caution">
    <text evidence="9">The sequence shown here is derived from an EMBL/GenBank/DDBJ whole genome shotgun (WGS) entry which is preliminary data.</text>
</comment>
<keyword evidence="6 7" id="KW-0472">Membrane</keyword>
<evidence type="ECO:0000256" key="7">
    <source>
        <dbReference type="SAM" id="Phobius"/>
    </source>
</evidence>
<evidence type="ECO:0000256" key="3">
    <source>
        <dbReference type="ARBA" id="ARBA00022692"/>
    </source>
</evidence>
<dbReference type="SUPFAM" id="SSF144091">
    <property type="entry name" value="Rhomboid-like"/>
    <property type="match status" value="1"/>
</dbReference>
<dbReference type="InterPro" id="IPR035952">
    <property type="entry name" value="Rhomboid-like_sf"/>
</dbReference>
<evidence type="ECO:0000256" key="6">
    <source>
        <dbReference type="ARBA" id="ARBA00023136"/>
    </source>
</evidence>
<feature type="domain" description="Peptidase S54 rhomboid" evidence="8">
    <location>
        <begin position="119"/>
        <end position="283"/>
    </location>
</feature>
<accession>A0A830I0A9</accession>
<dbReference type="OrthoDB" id="512841at2759"/>
<evidence type="ECO:0000256" key="2">
    <source>
        <dbReference type="ARBA" id="ARBA00009045"/>
    </source>
</evidence>
<dbReference type="InterPro" id="IPR050925">
    <property type="entry name" value="Rhomboid_protease_S54"/>
</dbReference>
<dbReference type="InterPro" id="IPR022764">
    <property type="entry name" value="Peptidase_S54_rhomboid_dom"/>
</dbReference>
<gene>
    <name evidence="9" type="ORF">PPROV_000929800</name>
</gene>
<feature type="transmembrane region" description="Helical" evidence="7">
    <location>
        <begin position="213"/>
        <end position="230"/>
    </location>
</feature>
<dbReference type="GO" id="GO:0004252">
    <property type="term" value="F:serine-type endopeptidase activity"/>
    <property type="evidence" value="ECO:0007669"/>
    <property type="project" value="InterPro"/>
</dbReference>
<dbReference type="PANTHER" id="PTHR43731:SF14">
    <property type="entry name" value="PRESENILIN-ASSOCIATED RHOMBOID-LIKE PROTEIN, MITOCHONDRIAL"/>
    <property type="match status" value="1"/>
</dbReference>
<evidence type="ECO:0000259" key="8">
    <source>
        <dbReference type="Pfam" id="PF01694"/>
    </source>
</evidence>
<comment type="subcellular location">
    <subcellularLocation>
        <location evidence="1">Membrane</location>
        <topology evidence="1">Multi-pass membrane protein</topology>
    </subcellularLocation>
</comment>
<evidence type="ECO:0000256" key="4">
    <source>
        <dbReference type="ARBA" id="ARBA00022801"/>
    </source>
</evidence>
<dbReference type="Proteomes" id="UP000660262">
    <property type="component" value="Unassembled WGS sequence"/>
</dbReference>
<dbReference type="PANTHER" id="PTHR43731">
    <property type="entry name" value="RHOMBOID PROTEASE"/>
    <property type="match status" value="1"/>
</dbReference>
<proteinExistence type="inferred from homology"/>
<evidence type="ECO:0000313" key="10">
    <source>
        <dbReference type="Proteomes" id="UP000660262"/>
    </source>
</evidence>
<evidence type="ECO:0000313" key="9">
    <source>
        <dbReference type="EMBL" id="GHP10567.1"/>
    </source>
</evidence>
<keyword evidence="10" id="KW-1185">Reference proteome</keyword>
<keyword evidence="5 7" id="KW-1133">Transmembrane helix</keyword>